<dbReference type="PANTHER" id="PTHR33938">
    <property type="entry name" value="FERULOYL ESTERASE B-RELATED"/>
    <property type="match status" value="1"/>
</dbReference>
<dbReference type="SUPFAM" id="SSF53474">
    <property type="entry name" value="alpha/beta-Hydrolases"/>
    <property type="match status" value="1"/>
</dbReference>
<dbReference type="EMBL" id="KI963977">
    <property type="protein sequence ID" value="EUC45782.1"/>
    <property type="molecule type" value="Genomic_DNA"/>
</dbReference>
<sequence>MAAHPPLEYDYTQQINFHAMDSIVRNCESSAFTLPGVYGAEFQSIAASIVENHSTFVPYSNNPNSGDVDAQNLQFCNVTITHTHPGTNDKVTTKIFLPIKPTWNHRLQGIGGGGWVAGLHPVIDERMYAGLAGGYATVATDAGVPISNIADDWALLSPGNVNLYALQNFASVSISDATLAAKSIIKDFYGTVPKYSYFSGCSQGGRQGIMAAQRYPDLYDGIAAAAPAIYYSQLFISAYYPQQVMSEMGRYPRPCELDALTTAAIKACDGHDGALDGLISNPDACQFNPYSMVGKTIDCPGATGSTVSVSEAAAKVAEAAWSGARASDGSQLWYSHGFETNLTAEECPAQTTCSANGTCTAVPRTTWTDWIRLFVKKDAKFDARTMSRKDYEQVFLQGIREFDSIIGTGDPDLRDFHRAGGKMITYHGMADNGIPFRNTRHYYDAVKEISPDVHDFFRLFEAPGLSHCTGGAGGQPFGVMDALVKWVEQGVAPDSLDAVNTVNKTNLLCPYPQRAVGNATLGGSIAGGQSCM</sequence>
<dbReference type="GO" id="GO:0030600">
    <property type="term" value="F:feruloyl esterase activity"/>
    <property type="evidence" value="ECO:0007669"/>
    <property type="project" value="UniProtKB-ARBA"/>
</dbReference>
<evidence type="ECO:0000256" key="2">
    <source>
        <dbReference type="ARBA" id="ARBA00022487"/>
    </source>
</evidence>
<dbReference type="InterPro" id="IPR011118">
    <property type="entry name" value="Tannase/feruloyl_esterase"/>
</dbReference>
<dbReference type="GO" id="GO:0046872">
    <property type="term" value="F:metal ion binding"/>
    <property type="evidence" value="ECO:0007669"/>
    <property type="project" value="UniProtKB-KW"/>
</dbReference>
<evidence type="ECO:0000256" key="4">
    <source>
        <dbReference type="ARBA" id="ARBA00022729"/>
    </source>
</evidence>
<dbReference type="Pfam" id="PF07519">
    <property type="entry name" value="Tannase"/>
    <property type="match status" value="1"/>
</dbReference>
<dbReference type="RefSeq" id="XP_007687652.1">
    <property type="nucleotide sequence ID" value="XM_007689462.1"/>
</dbReference>
<keyword evidence="7" id="KW-1015">Disulfide bond</keyword>
<evidence type="ECO:0000256" key="8">
    <source>
        <dbReference type="RuleBase" id="RU361238"/>
    </source>
</evidence>
<accession>W6Z1Z8</accession>
<keyword evidence="3" id="KW-0479">Metal-binding</keyword>
<comment type="similarity">
    <text evidence="1 8">Belongs to the tannase family.</text>
</comment>
<keyword evidence="5 8" id="KW-0378">Hydrolase</keyword>
<evidence type="ECO:0000313" key="9">
    <source>
        <dbReference type="EMBL" id="EUC45782.1"/>
    </source>
</evidence>
<evidence type="ECO:0000256" key="1">
    <source>
        <dbReference type="ARBA" id="ARBA00006249"/>
    </source>
</evidence>
<dbReference type="KEGG" id="bor:COCMIDRAFT_5020"/>
<keyword evidence="10" id="KW-1185">Reference proteome</keyword>
<dbReference type="eggNOG" id="ENOG502SH94">
    <property type="taxonomic scope" value="Eukaryota"/>
</dbReference>
<keyword evidence="6" id="KW-0106">Calcium</keyword>
<dbReference type="Gene3D" id="3.40.50.1820">
    <property type="entry name" value="alpha/beta hydrolase"/>
    <property type="match status" value="1"/>
</dbReference>
<keyword evidence="2" id="KW-0719">Serine esterase</keyword>
<dbReference type="InterPro" id="IPR029058">
    <property type="entry name" value="AB_hydrolase_fold"/>
</dbReference>
<gene>
    <name evidence="9" type="ORF">COCMIDRAFT_5020</name>
</gene>
<name>W6Z1Z8_COCMI</name>
<dbReference type="GeneID" id="19124467"/>
<dbReference type="AlphaFoldDB" id="W6Z1Z8"/>
<dbReference type="EC" id="3.1.1.-" evidence="8"/>
<protein>
    <recommendedName>
        <fullName evidence="8">Carboxylic ester hydrolase</fullName>
        <ecNumber evidence="8">3.1.1.-</ecNumber>
    </recommendedName>
</protein>
<evidence type="ECO:0000313" key="10">
    <source>
        <dbReference type="Proteomes" id="UP000054032"/>
    </source>
</evidence>
<evidence type="ECO:0000256" key="7">
    <source>
        <dbReference type="ARBA" id="ARBA00023157"/>
    </source>
</evidence>
<evidence type="ECO:0000256" key="6">
    <source>
        <dbReference type="ARBA" id="ARBA00022837"/>
    </source>
</evidence>
<proteinExistence type="inferred from homology"/>
<evidence type="ECO:0000256" key="3">
    <source>
        <dbReference type="ARBA" id="ARBA00022723"/>
    </source>
</evidence>
<keyword evidence="4" id="KW-0732">Signal</keyword>
<dbReference type="HOGENOM" id="CLU_014819_3_2_1"/>
<organism evidence="9 10">
    <name type="scientific">Bipolaris oryzae ATCC 44560</name>
    <dbReference type="NCBI Taxonomy" id="930090"/>
    <lineage>
        <taxon>Eukaryota</taxon>
        <taxon>Fungi</taxon>
        <taxon>Dikarya</taxon>
        <taxon>Ascomycota</taxon>
        <taxon>Pezizomycotina</taxon>
        <taxon>Dothideomycetes</taxon>
        <taxon>Pleosporomycetidae</taxon>
        <taxon>Pleosporales</taxon>
        <taxon>Pleosporineae</taxon>
        <taxon>Pleosporaceae</taxon>
        <taxon>Bipolaris</taxon>
    </lineage>
</organism>
<dbReference type="Proteomes" id="UP000054032">
    <property type="component" value="Unassembled WGS sequence"/>
</dbReference>
<evidence type="ECO:0000256" key="5">
    <source>
        <dbReference type="ARBA" id="ARBA00022801"/>
    </source>
</evidence>
<dbReference type="PANTHER" id="PTHR33938:SF8">
    <property type="entry name" value="CARBOXYLIC ESTER HYDROLASE"/>
    <property type="match status" value="1"/>
</dbReference>
<dbReference type="OrthoDB" id="3039123at2759"/>
<reference evidence="9 10" key="1">
    <citation type="journal article" date="2013" name="PLoS Genet.">
        <title>Comparative genome structure, secondary metabolite, and effector coding capacity across Cochliobolus pathogens.</title>
        <authorList>
            <person name="Condon B.J."/>
            <person name="Leng Y."/>
            <person name="Wu D."/>
            <person name="Bushley K.E."/>
            <person name="Ohm R.A."/>
            <person name="Otillar R."/>
            <person name="Martin J."/>
            <person name="Schackwitz W."/>
            <person name="Grimwood J."/>
            <person name="MohdZainudin N."/>
            <person name="Xue C."/>
            <person name="Wang R."/>
            <person name="Manning V.A."/>
            <person name="Dhillon B."/>
            <person name="Tu Z.J."/>
            <person name="Steffenson B.J."/>
            <person name="Salamov A."/>
            <person name="Sun H."/>
            <person name="Lowry S."/>
            <person name="LaButti K."/>
            <person name="Han J."/>
            <person name="Copeland A."/>
            <person name="Lindquist E."/>
            <person name="Barry K."/>
            <person name="Schmutz J."/>
            <person name="Baker S.E."/>
            <person name="Ciuffetti L.M."/>
            <person name="Grigoriev I.V."/>
            <person name="Zhong S."/>
            <person name="Turgeon B.G."/>
        </authorList>
    </citation>
    <scope>NUCLEOTIDE SEQUENCE [LARGE SCALE GENOMIC DNA]</scope>
    <source>
        <strain evidence="9 10">ATCC 44560</strain>
    </source>
</reference>